<keyword evidence="11" id="KW-0282">Flagellum</keyword>
<dbReference type="InterPro" id="IPR031316">
    <property type="entry name" value="FlgM_C"/>
</dbReference>
<evidence type="ECO:0000256" key="2">
    <source>
        <dbReference type="ARBA" id="ARBA00017823"/>
    </source>
</evidence>
<evidence type="ECO:0000256" key="5">
    <source>
        <dbReference type="ARBA" id="ARBA00023015"/>
    </source>
</evidence>
<keyword evidence="11" id="KW-0969">Cilium</keyword>
<dbReference type="Pfam" id="PF04316">
    <property type="entry name" value="FlgM"/>
    <property type="match status" value="1"/>
</dbReference>
<feature type="compositionally biased region" description="Low complexity" evidence="9">
    <location>
        <begin position="36"/>
        <end position="50"/>
    </location>
</feature>
<keyword evidence="6" id="KW-0804">Transcription</keyword>
<proteinExistence type="inferred from homology"/>
<dbReference type="EMBL" id="SLTR01000014">
    <property type="protein sequence ID" value="TDB01917.1"/>
    <property type="molecule type" value="Genomic_DNA"/>
</dbReference>
<evidence type="ECO:0000259" key="10">
    <source>
        <dbReference type="Pfam" id="PF04316"/>
    </source>
</evidence>
<evidence type="ECO:0000256" key="9">
    <source>
        <dbReference type="SAM" id="MobiDB-lite"/>
    </source>
</evidence>
<comment type="caution">
    <text evidence="11">The sequence shown here is derived from an EMBL/GenBank/DDBJ whole genome shotgun (WGS) entry which is preliminary data.</text>
</comment>
<feature type="compositionally biased region" description="Polar residues" evidence="9">
    <location>
        <begin position="22"/>
        <end position="35"/>
    </location>
</feature>
<evidence type="ECO:0000256" key="7">
    <source>
        <dbReference type="ARBA" id="ARBA00024739"/>
    </source>
</evidence>
<protein>
    <recommendedName>
        <fullName evidence="2">Negative regulator of flagellin synthesis</fullName>
    </recommendedName>
    <alternativeName>
        <fullName evidence="8">Anti-sigma-28 factor</fullName>
    </alternativeName>
</protein>
<name>A0ABY2D615_9GAMM</name>
<feature type="region of interest" description="Disordered" evidence="9">
    <location>
        <begin position="1"/>
        <end position="54"/>
    </location>
</feature>
<evidence type="ECO:0000256" key="1">
    <source>
        <dbReference type="ARBA" id="ARBA00005322"/>
    </source>
</evidence>
<reference evidence="11 12" key="1">
    <citation type="submission" date="2019-03" db="EMBL/GenBank/DDBJ databases">
        <title>Halomonas marinisediminis sp. nov., a moderately halophilic bacterium isolated from the Bohai Gulf.</title>
        <authorList>
            <person name="Ji X."/>
        </authorList>
    </citation>
    <scope>NUCLEOTIDE SEQUENCE [LARGE SCALE GENOMIC DNA]</scope>
    <source>
        <strain evidence="11 12">204</strain>
    </source>
</reference>
<feature type="compositionally biased region" description="Polar residues" evidence="9">
    <location>
        <begin position="1"/>
        <end position="10"/>
    </location>
</feature>
<keyword evidence="5" id="KW-0805">Transcription regulation</keyword>
<evidence type="ECO:0000313" key="11">
    <source>
        <dbReference type="EMBL" id="TDB01917.1"/>
    </source>
</evidence>
<evidence type="ECO:0000256" key="8">
    <source>
        <dbReference type="ARBA" id="ARBA00030117"/>
    </source>
</evidence>
<dbReference type="InterPro" id="IPR035890">
    <property type="entry name" value="Anti-sigma-28_factor_FlgM_sf"/>
</dbReference>
<keyword evidence="3" id="KW-0678">Repressor</keyword>
<keyword evidence="11" id="KW-0966">Cell projection</keyword>
<keyword evidence="4" id="KW-1005">Bacterial flagellum biogenesis</keyword>
<dbReference type="Proteomes" id="UP000294823">
    <property type="component" value="Unassembled WGS sequence"/>
</dbReference>
<organism evidence="11 12">
    <name type="scientific">Halomonas marinisediminis</name>
    <dbReference type="NCBI Taxonomy" id="2546095"/>
    <lineage>
        <taxon>Bacteria</taxon>
        <taxon>Pseudomonadati</taxon>
        <taxon>Pseudomonadota</taxon>
        <taxon>Gammaproteobacteria</taxon>
        <taxon>Oceanospirillales</taxon>
        <taxon>Halomonadaceae</taxon>
        <taxon>Halomonas</taxon>
    </lineage>
</organism>
<dbReference type="SUPFAM" id="SSF101498">
    <property type="entry name" value="Anti-sigma factor FlgM"/>
    <property type="match status" value="1"/>
</dbReference>
<accession>A0ABY2D615</accession>
<comment type="function">
    <text evidence="7">Responsible for the coupling of flagellin expression to flagellar assembly by preventing expression of the flagellin genes when a component of the middle class of proteins is defective. It negatively regulates flagellar genes by inhibiting the activity of FliA by directly binding to FliA.</text>
</comment>
<evidence type="ECO:0000256" key="6">
    <source>
        <dbReference type="ARBA" id="ARBA00023163"/>
    </source>
</evidence>
<gene>
    <name evidence="11" type="primary">flgM</name>
    <name evidence="11" type="ORF">E0702_10920</name>
</gene>
<evidence type="ECO:0000256" key="3">
    <source>
        <dbReference type="ARBA" id="ARBA00022491"/>
    </source>
</evidence>
<keyword evidence="12" id="KW-1185">Reference proteome</keyword>
<comment type="similarity">
    <text evidence="1">Belongs to the FlgM family.</text>
</comment>
<dbReference type="NCBIfam" id="TIGR03824">
    <property type="entry name" value="FlgM_jcvi"/>
    <property type="match status" value="1"/>
</dbReference>
<dbReference type="InterPro" id="IPR007412">
    <property type="entry name" value="FlgM"/>
</dbReference>
<evidence type="ECO:0000313" key="12">
    <source>
        <dbReference type="Proteomes" id="UP000294823"/>
    </source>
</evidence>
<sequence length="93" mass="9727">MVKIDNTQLPQRPVEVAKPSRSVAQQPQGPGSSTPSAVAHLGAASGASAGQDVDQARVDEIRQAISEGKLEVRADRIAEGLLASVQDILSRKD</sequence>
<feature type="domain" description="Anti-sigma-28 factor FlgM C-terminal" evidence="10">
    <location>
        <begin position="44"/>
        <end position="82"/>
    </location>
</feature>
<evidence type="ECO:0000256" key="4">
    <source>
        <dbReference type="ARBA" id="ARBA00022795"/>
    </source>
</evidence>